<feature type="compositionally biased region" description="Low complexity" evidence="11">
    <location>
        <begin position="205"/>
        <end position="215"/>
    </location>
</feature>
<keyword evidence="8 10" id="KW-0063">Aspartyl esterase</keyword>
<evidence type="ECO:0000256" key="2">
    <source>
        <dbReference type="ARBA" id="ARBA00005184"/>
    </source>
</evidence>
<dbReference type="PANTHER" id="PTHR31707">
    <property type="entry name" value="PECTINESTERASE"/>
    <property type="match status" value="1"/>
</dbReference>
<dbReference type="UniPathway" id="UPA00545">
    <property type="reaction ID" value="UER00823"/>
</dbReference>
<keyword evidence="10" id="KW-0964">Secreted</keyword>
<comment type="pathway">
    <text evidence="2 10">Glycan metabolism; pectin degradation; 2-dehydro-3-deoxy-D-gluconate from pectin: step 1/5.</text>
</comment>
<feature type="active site" evidence="9">
    <location>
        <position position="384"/>
    </location>
</feature>
<dbReference type="EMBL" id="MK585469">
    <property type="protein sequence ID" value="QIR83160.1"/>
    <property type="molecule type" value="mRNA"/>
</dbReference>
<organism evidence="13">
    <name type="scientific">Cunninghamia lanceolata</name>
    <name type="common">China fir</name>
    <name type="synonym">Pinus lanceolata</name>
    <dbReference type="NCBI Taxonomy" id="28977"/>
    <lineage>
        <taxon>Eukaryota</taxon>
        <taxon>Viridiplantae</taxon>
        <taxon>Streptophyta</taxon>
        <taxon>Embryophyta</taxon>
        <taxon>Tracheophyta</taxon>
        <taxon>Spermatophyta</taxon>
        <taxon>Pinopsida</taxon>
        <taxon>Pinidae</taxon>
        <taxon>Conifers II</taxon>
        <taxon>Cupressales</taxon>
        <taxon>Cupressaceae</taxon>
        <taxon>Cunninghamia</taxon>
    </lineage>
</organism>
<dbReference type="CDD" id="cd15798">
    <property type="entry name" value="PMEI-like_3"/>
    <property type="match status" value="1"/>
</dbReference>
<comment type="function">
    <text evidence="10">Acts in the modification of cell walls via demethylesterification of cell wall pectin.</text>
</comment>
<name>A0A6G9W1U8_CUNLA</name>
<dbReference type="GO" id="GO:0042545">
    <property type="term" value="P:cell wall modification"/>
    <property type="evidence" value="ECO:0007669"/>
    <property type="project" value="UniProtKB-UniRule"/>
</dbReference>
<dbReference type="InterPro" id="IPR033131">
    <property type="entry name" value="Pectinesterase_Asp_AS"/>
</dbReference>
<feature type="signal peptide" evidence="10">
    <location>
        <begin position="1"/>
        <end position="24"/>
    </location>
</feature>
<dbReference type="SUPFAM" id="SSF51126">
    <property type="entry name" value="Pectin lyase-like"/>
    <property type="match status" value="1"/>
</dbReference>
<evidence type="ECO:0000259" key="12">
    <source>
        <dbReference type="SMART" id="SM00856"/>
    </source>
</evidence>
<comment type="similarity">
    <text evidence="4">In the C-terminal section; belongs to the pectinesterase family.</text>
</comment>
<proteinExistence type="evidence at transcript level"/>
<dbReference type="Gene3D" id="1.20.140.40">
    <property type="entry name" value="Invertase/pectin methylesterase inhibitor family protein"/>
    <property type="match status" value="1"/>
</dbReference>
<dbReference type="Gene3D" id="2.160.20.10">
    <property type="entry name" value="Single-stranded right-handed beta-helix, Pectin lyase-like"/>
    <property type="match status" value="1"/>
</dbReference>
<dbReference type="Pfam" id="PF01095">
    <property type="entry name" value="Pectinesterase"/>
    <property type="match status" value="1"/>
</dbReference>
<dbReference type="SUPFAM" id="SSF101148">
    <property type="entry name" value="Plant invertase/pectin methylesterase inhibitor"/>
    <property type="match status" value="1"/>
</dbReference>
<evidence type="ECO:0000256" key="5">
    <source>
        <dbReference type="ARBA" id="ARBA00013229"/>
    </source>
</evidence>
<reference evidence="13" key="1">
    <citation type="submission" date="2019-03" db="EMBL/GenBank/DDBJ databases">
        <title>Molecular characterization of PME/PMEI genes and their involvement in root border cells releasing of Chinese fir.</title>
        <authorList>
            <person name="Lu W."/>
        </authorList>
    </citation>
    <scope>NUCLEOTIDE SEQUENCE</scope>
</reference>
<dbReference type="InterPro" id="IPR035513">
    <property type="entry name" value="Invertase/methylesterase_inhib"/>
</dbReference>
<dbReference type="GO" id="GO:0004857">
    <property type="term" value="F:enzyme inhibitor activity"/>
    <property type="evidence" value="ECO:0007669"/>
    <property type="project" value="InterPro"/>
</dbReference>
<feature type="domain" description="Pectinesterase inhibitor" evidence="12">
    <location>
        <begin position="31"/>
        <end position="183"/>
    </location>
</feature>
<evidence type="ECO:0000256" key="1">
    <source>
        <dbReference type="ARBA" id="ARBA00004191"/>
    </source>
</evidence>
<keyword evidence="10" id="KW-0961">Cell wall biogenesis/degradation</keyword>
<dbReference type="Pfam" id="PF04043">
    <property type="entry name" value="PMEI"/>
    <property type="match status" value="1"/>
</dbReference>
<dbReference type="FunFam" id="2.160.20.10:FF:000029">
    <property type="entry name" value="Pectinesterase 4"/>
    <property type="match status" value="1"/>
</dbReference>
<dbReference type="InterPro" id="IPR000070">
    <property type="entry name" value="Pectinesterase_cat"/>
</dbReference>
<dbReference type="AlphaFoldDB" id="A0A6G9W1U8"/>
<dbReference type="GO" id="GO:0045490">
    <property type="term" value="P:pectin catabolic process"/>
    <property type="evidence" value="ECO:0007669"/>
    <property type="project" value="UniProtKB-UniRule"/>
</dbReference>
<sequence length="549" mass="59424">MAAIMSGMMIVLTLLVMVSVPGLSENSAVNPVSADISAACQASQFAEACKSSLMNTSLGSKRAGAEEIVKTAIGLSLDGVKESYRLSESLLASATDSHNFNSTVAAHYCLEAMGAAIRTFSRSGAASLGKRAEVKDGRAWMSAALTYEYDFYSAFNRLNRSDLTATIQQMNSTMTITSTALSMVAAIETYGRDMKLWRPPRTERSANSSTSETSSGYDDSIFDVHNNGVELLPNVTVSLDNTSEYSSVQAAVDGAPDFSVKVFVIHVKAGVYREIVRVPPSKTNLMLVGDGMDRTVITGSMNALQPGVGTPGSATVGVNADGFVARDIMFENSAGPEMSQAVALRVDSDLSAFHRCAIVGHQDTLYAHTLRQFYSNCRIEGTVDFIFGNAAAIFRNSTILIRPRILPSKNGETSPIAAHGRLDPGQSTGFVFDKCIINGTEQYLIDFHANPQIHKAYLGRPWKLFSRTIIMRSYIGDLIRPEGWQPWDGTFALDTLFYGESDNYGPGANVSARVAWSAQISPLAVGIYSPQTFIQADRWLPFLLSNYLN</sequence>
<evidence type="ECO:0000256" key="7">
    <source>
        <dbReference type="ARBA" id="ARBA00022801"/>
    </source>
</evidence>
<dbReference type="PROSITE" id="PS00503">
    <property type="entry name" value="PECTINESTERASE_2"/>
    <property type="match status" value="1"/>
</dbReference>
<comment type="similarity">
    <text evidence="3">In the N-terminal section; belongs to the PMEI family.</text>
</comment>
<keyword evidence="10" id="KW-0732">Signal</keyword>
<dbReference type="InterPro" id="IPR018040">
    <property type="entry name" value="Pectinesterase_Tyr_AS"/>
</dbReference>
<evidence type="ECO:0000313" key="13">
    <source>
        <dbReference type="EMBL" id="QIR83160.1"/>
    </source>
</evidence>
<evidence type="ECO:0000256" key="8">
    <source>
        <dbReference type="ARBA" id="ARBA00023085"/>
    </source>
</evidence>
<dbReference type="NCBIfam" id="TIGR01614">
    <property type="entry name" value="PME_inhib"/>
    <property type="match status" value="1"/>
</dbReference>
<evidence type="ECO:0000256" key="11">
    <source>
        <dbReference type="SAM" id="MobiDB-lite"/>
    </source>
</evidence>
<evidence type="ECO:0000256" key="9">
    <source>
        <dbReference type="PROSITE-ProRule" id="PRU10040"/>
    </source>
</evidence>
<evidence type="ECO:0000256" key="3">
    <source>
        <dbReference type="ARBA" id="ARBA00006027"/>
    </source>
</evidence>
<feature type="region of interest" description="Disordered" evidence="11">
    <location>
        <begin position="197"/>
        <end position="218"/>
    </location>
</feature>
<comment type="subcellular location">
    <subcellularLocation>
        <location evidence="1 10">Secreted</location>
        <location evidence="1 10">Cell wall</location>
    </subcellularLocation>
</comment>
<dbReference type="InterPro" id="IPR006501">
    <property type="entry name" value="Pectinesterase_inhib_dom"/>
</dbReference>
<feature type="chain" id="PRO_5026378131" description="Pectinesterase" evidence="10">
    <location>
        <begin position="25"/>
        <end position="549"/>
    </location>
</feature>
<dbReference type="EC" id="3.1.1.11" evidence="5 10"/>
<keyword evidence="7 10" id="KW-0378">Hydrolase</keyword>
<gene>
    <name evidence="13" type="primary">PME2</name>
</gene>
<protein>
    <recommendedName>
        <fullName evidence="5 10">Pectinesterase</fullName>
        <ecNumber evidence="5 10">3.1.1.11</ecNumber>
    </recommendedName>
</protein>
<comment type="catalytic activity">
    <reaction evidence="10">
        <text>[(1-&gt;4)-alpha-D-galacturonosyl methyl ester](n) + n H2O = [(1-&gt;4)-alpha-D-galacturonosyl](n) + n methanol + n H(+)</text>
        <dbReference type="Rhea" id="RHEA:22380"/>
        <dbReference type="Rhea" id="RHEA-COMP:14570"/>
        <dbReference type="Rhea" id="RHEA-COMP:14573"/>
        <dbReference type="ChEBI" id="CHEBI:15377"/>
        <dbReference type="ChEBI" id="CHEBI:15378"/>
        <dbReference type="ChEBI" id="CHEBI:17790"/>
        <dbReference type="ChEBI" id="CHEBI:140522"/>
        <dbReference type="ChEBI" id="CHEBI:140523"/>
        <dbReference type="EC" id="3.1.1.11"/>
    </reaction>
</comment>
<dbReference type="SMART" id="SM00856">
    <property type="entry name" value="PMEI"/>
    <property type="match status" value="1"/>
</dbReference>
<evidence type="ECO:0000256" key="10">
    <source>
        <dbReference type="RuleBase" id="RU000589"/>
    </source>
</evidence>
<dbReference type="InterPro" id="IPR012334">
    <property type="entry name" value="Pectin_lyas_fold"/>
</dbReference>
<keyword evidence="6 10" id="KW-0134">Cell wall</keyword>
<dbReference type="GO" id="GO:0030599">
    <property type="term" value="F:pectinesterase activity"/>
    <property type="evidence" value="ECO:0007669"/>
    <property type="project" value="UniProtKB-UniRule"/>
</dbReference>
<evidence type="ECO:0000256" key="4">
    <source>
        <dbReference type="ARBA" id="ARBA00007786"/>
    </source>
</evidence>
<evidence type="ECO:0000256" key="6">
    <source>
        <dbReference type="ARBA" id="ARBA00022512"/>
    </source>
</evidence>
<dbReference type="PROSITE" id="PS00800">
    <property type="entry name" value="PECTINESTERASE_1"/>
    <property type="match status" value="1"/>
</dbReference>
<accession>A0A6G9W1U8</accession>
<dbReference type="InterPro" id="IPR011050">
    <property type="entry name" value="Pectin_lyase_fold/virulence"/>
</dbReference>